<evidence type="ECO:0000256" key="1">
    <source>
        <dbReference type="ARBA" id="ARBA00009085"/>
    </source>
</evidence>
<evidence type="ECO:0000313" key="3">
    <source>
        <dbReference type="EMBL" id="KAE8706826.1"/>
    </source>
</evidence>
<dbReference type="GO" id="GO:0005634">
    <property type="term" value="C:nucleus"/>
    <property type="evidence" value="ECO:0007669"/>
    <property type="project" value="TreeGrafter"/>
</dbReference>
<dbReference type="GO" id="GO:0031647">
    <property type="term" value="P:regulation of protein stability"/>
    <property type="evidence" value="ECO:0007669"/>
    <property type="project" value="TreeGrafter"/>
</dbReference>
<comment type="caution">
    <text evidence="3">The sequence shown here is derived from an EMBL/GenBank/DDBJ whole genome shotgun (WGS) entry which is preliminary data.</text>
</comment>
<dbReference type="PROSITE" id="PS00973">
    <property type="entry name" value="USP_2"/>
    <property type="match status" value="1"/>
</dbReference>
<gene>
    <name evidence="3" type="ORF">F3Y22_tig00110388pilonHSYRG00360</name>
</gene>
<dbReference type="InterPro" id="IPR001394">
    <property type="entry name" value="Peptidase_C19_UCH"/>
</dbReference>
<dbReference type="GO" id="GO:0004843">
    <property type="term" value="F:cysteine-type deubiquitinase activity"/>
    <property type="evidence" value="ECO:0007669"/>
    <property type="project" value="InterPro"/>
</dbReference>
<protein>
    <recommendedName>
        <fullName evidence="2">USP domain-containing protein</fullName>
    </recommendedName>
</protein>
<dbReference type="Proteomes" id="UP000436088">
    <property type="component" value="Unassembled WGS sequence"/>
</dbReference>
<feature type="domain" description="USP" evidence="2">
    <location>
        <begin position="1"/>
        <end position="260"/>
    </location>
</feature>
<name>A0A6A3ARE8_HIBSY</name>
<evidence type="ECO:0000313" key="4">
    <source>
        <dbReference type="Proteomes" id="UP000436088"/>
    </source>
</evidence>
<accession>A0A6A3ARE8</accession>
<dbReference type="SUPFAM" id="SSF54001">
    <property type="entry name" value="Cysteine proteinases"/>
    <property type="match status" value="1"/>
</dbReference>
<sequence length="370" mass="43211">MHNKVHPAHHHYERGHCKACKDSKHPYWLLVISVFHHLGQGQVAKGTHNGNIVSFIECINVNYTSSRNESFYDIQFDLKGCRDVYASFDKYVEVERLEGDNKYQAEQYGLQDAKKGLLFIDFPPVLQLQLKRFEYDFLRNTLVKINDRYEFPLQLDLDRDDGKYLSPEANRGVRNLYTLHSVLVHSGGEQGGHYYAYIRPTLSDQWYKFDDEKVTKEDTEKALEEHYGGEEFPETNLGFNNTPPRFNKYSNAYMLVYIQESDKDKIICNVEENDIAEHLRERLEKVTRFTKNFQNAFRELIPPTGESIPPLFMGIVHCYCSLFTIDIDSQELEKCQIPSERKNSKCPMKIQEVMLLMNLMGLSLTSLRSF</sequence>
<dbReference type="GO" id="GO:0005829">
    <property type="term" value="C:cytosol"/>
    <property type="evidence" value="ECO:0007669"/>
    <property type="project" value="TreeGrafter"/>
</dbReference>
<dbReference type="InterPro" id="IPR018200">
    <property type="entry name" value="USP_CS"/>
</dbReference>
<proteinExistence type="inferred from homology"/>
<keyword evidence="4" id="KW-1185">Reference proteome</keyword>
<dbReference type="EMBL" id="VEPZ02000967">
    <property type="protein sequence ID" value="KAE8706826.1"/>
    <property type="molecule type" value="Genomic_DNA"/>
</dbReference>
<dbReference type="PANTHER" id="PTHR24006">
    <property type="entry name" value="UBIQUITIN CARBOXYL-TERMINAL HYDROLASE"/>
    <property type="match status" value="1"/>
</dbReference>
<dbReference type="InterPro" id="IPR038765">
    <property type="entry name" value="Papain-like_cys_pep_sf"/>
</dbReference>
<dbReference type="InterPro" id="IPR028889">
    <property type="entry name" value="USP"/>
</dbReference>
<dbReference type="AlphaFoldDB" id="A0A6A3ARE8"/>
<dbReference type="PROSITE" id="PS50235">
    <property type="entry name" value="USP_3"/>
    <property type="match status" value="1"/>
</dbReference>
<dbReference type="PANTHER" id="PTHR24006:SF896">
    <property type="entry name" value="UBIQUITINYL HYDROLASE 1"/>
    <property type="match status" value="1"/>
</dbReference>
<comment type="similarity">
    <text evidence="1">Belongs to the peptidase C19 family.</text>
</comment>
<organism evidence="3 4">
    <name type="scientific">Hibiscus syriacus</name>
    <name type="common">Rose of Sharon</name>
    <dbReference type="NCBI Taxonomy" id="106335"/>
    <lineage>
        <taxon>Eukaryota</taxon>
        <taxon>Viridiplantae</taxon>
        <taxon>Streptophyta</taxon>
        <taxon>Embryophyta</taxon>
        <taxon>Tracheophyta</taxon>
        <taxon>Spermatophyta</taxon>
        <taxon>Magnoliopsida</taxon>
        <taxon>eudicotyledons</taxon>
        <taxon>Gunneridae</taxon>
        <taxon>Pentapetalae</taxon>
        <taxon>rosids</taxon>
        <taxon>malvids</taxon>
        <taxon>Malvales</taxon>
        <taxon>Malvaceae</taxon>
        <taxon>Malvoideae</taxon>
        <taxon>Hibiscus</taxon>
    </lineage>
</organism>
<evidence type="ECO:0000259" key="2">
    <source>
        <dbReference type="PROSITE" id="PS50235"/>
    </source>
</evidence>
<dbReference type="InterPro" id="IPR050164">
    <property type="entry name" value="Peptidase_C19"/>
</dbReference>
<dbReference type="Gene3D" id="3.90.70.10">
    <property type="entry name" value="Cysteine proteinases"/>
    <property type="match status" value="1"/>
</dbReference>
<reference evidence="3" key="1">
    <citation type="submission" date="2019-09" db="EMBL/GenBank/DDBJ databases">
        <title>Draft genome information of white flower Hibiscus syriacus.</title>
        <authorList>
            <person name="Kim Y.-M."/>
        </authorList>
    </citation>
    <scope>NUCLEOTIDE SEQUENCE [LARGE SCALE GENOMIC DNA]</scope>
    <source>
        <strain evidence="3">YM2019G1</strain>
    </source>
</reference>
<dbReference type="Pfam" id="PF00443">
    <property type="entry name" value="UCH"/>
    <property type="match status" value="1"/>
</dbReference>
<dbReference type="GO" id="GO:0016579">
    <property type="term" value="P:protein deubiquitination"/>
    <property type="evidence" value="ECO:0007669"/>
    <property type="project" value="InterPro"/>
</dbReference>